<evidence type="ECO:0000259" key="1">
    <source>
        <dbReference type="Pfam" id="PF07728"/>
    </source>
</evidence>
<dbReference type="InterPro" id="IPR039891">
    <property type="entry name" value="VWA8"/>
</dbReference>
<dbReference type="PANTHER" id="PTHR21610">
    <property type="entry name" value="VON WILLEBRAND FACTOR A DOMAIN-CONTAINING PROTEIN 8"/>
    <property type="match status" value="1"/>
</dbReference>
<dbReference type="GO" id="GO:0005737">
    <property type="term" value="C:cytoplasm"/>
    <property type="evidence" value="ECO:0007669"/>
    <property type="project" value="TreeGrafter"/>
</dbReference>
<protein>
    <recommendedName>
        <fullName evidence="1">ATPase dynein-related AAA domain-containing protein</fullName>
    </recommendedName>
</protein>
<dbReference type="SUPFAM" id="SSF52540">
    <property type="entry name" value="P-loop containing nucleoside triphosphate hydrolases"/>
    <property type="match status" value="1"/>
</dbReference>
<dbReference type="Proteomes" id="UP000655588">
    <property type="component" value="Unassembled WGS sequence"/>
</dbReference>
<keyword evidence="3" id="KW-1185">Reference proteome</keyword>
<evidence type="ECO:0000313" key="2">
    <source>
        <dbReference type="EMBL" id="KAF3429905.1"/>
    </source>
</evidence>
<gene>
    <name evidence="2" type="ORF">E2986_02883</name>
</gene>
<dbReference type="GO" id="GO:0005524">
    <property type="term" value="F:ATP binding"/>
    <property type="evidence" value="ECO:0007669"/>
    <property type="project" value="InterPro"/>
</dbReference>
<dbReference type="InterPro" id="IPR027417">
    <property type="entry name" value="P-loop_NTPase"/>
</dbReference>
<organism evidence="2 3">
    <name type="scientific">Frieseomelitta varia</name>
    <dbReference type="NCBI Taxonomy" id="561572"/>
    <lineage>
        <taxon>Eukaryota</taxon>
        <taxon>Metazoa</taxon>
        <taxon>Ecdysozoa</taxon>
        <taxon>Arthropoda</taxon>
        <taxon>Hexapoda</taxon>
        <taxon>Insecta</taxon>
        <taxon>Pterygota</taxon>
        <taxon>Neoptera</taxon>
        <taxon>Endopterygota</taxon>
        <taxon>Hymenoptera</taxon>
        <taxon>Apocrita</taxon>
        <taxon>Aculeata</taxon>
        <taxon>Apoidea</taxon>
        <taxon>Anthophila</taxon>
        <taxon>Apidae</taxon>
        <taxon>Frieseomelitta</taxon>
    </lineage>
</organism>
<evidence type="ECO:0000313" key="3">
    <source>
        <dbReference type="Proteomes" id="UP000655588"/>
    </source>
</evidence>
<proteinExistence type="predicted"/>
<dbReference type="PANTHER" id="PTHR21610:SF9">
    <property type="entry name" value="VON WILLEBRAND FACTOR A DOMAIN-CONTAINING PROTEIN 8"/>
    <property type="match status" value="1"/>
</dbReference>
<dbReference type="AlphaFoldDB" id="A0A833SCR1"/>
<dbReference type="Gene3D" id="3.40.50.300">
    <property type="entry name" value="P-loop containing nucleotide triphosphate hydrolases"/>
    <property type="match status" value="1"/>
</dbReference>
<dbReference type="GO" id="GO:0016887">
    <property type="term" value="F:ATP hydrolysis activity"/>
    <property type="evidence" value="ECO:0007669"/>
    <property type="project" value="InterPro"/>
</dbReference>
<dbReference type="InterPro" id="IPR011704">
    <property type="entry name" value="ATPase_dyneun-rel_AAA"/>
</dbReference>
<name>A0A833SCR1_9HYME</name>
<dbReference type="EMBL" id="WNWW01000137">
    <property type="protein sequence ID" value="KAF3429905.1"/>
    <property type="molecule type" value="Genomic_DNA"/>
</dbReference>
<comment type="caution">
    <text evidence="2">The sequence shown here is derived from an EMBL/GenBank/DDBJ whole genome shotgun (WGS) entry which is preliminary data.</text>
</comment>
<sequence length="213" mass="24650">MEIVLNTSTQNEDASTLRHLKWMLQKDILSQDIFLIGGPGTRRRKLALAFLEFTDREVEFIALSRDTTEADLKQRREIKSGTAYYHDQSAVRAATNGRILIIEGVEKAERNVLPILNNLLENREMHLEDGRFLIPAARYDKLLKTYSQEELDSWRLVRVNEDFRVIALGMPAPRYPGHPLDPPLRSRFQARHISSPSFEVSILTVYNNKIKYQ</sequence>
<accession>A0A833SCR1</accession>
<reference evidence="2" key="1">
    <citation type="submission" date="2019-11" db="EMBL/GenBank/DDBJ databases">
        <title>The nuclear and mitochondrial genomes of Frieseomelitta varia - a highly eusocial stingless bee (Meliponini) with a permanently sterile worker caste.</title>
        <authorList>
            <person name="Freitas F.C.P."/>
            <person name="Lourenco A.P."/>
            <person name="Nunes F.M.F."/>
            <person name="Paschoal A.R."/>
            <person name="Abreu F.C.P."/>
            <person name="Barbin F.O."/>
            <person name="Bataglia L."/>
            <person name="Cardoso-Junior C.A.M."/>
            <person name="Cervoni M.S."/>
            <person name="Silva S.R."/>
            <person name="Dalarmi F."/>
            <person name="Del Lama M.A."/>
            <person name="Depintor T.S."/>
            <person name="Ferreira K.M."/>
            <person name="Goria P.S."/>
            <person name="Jaskot M.C."/>
            <person name="Lago D.C."/>
            <person name="Luna-Lucena D."/>
            <person name="Moda L.M."/>
            <person name="Nascimento L."/>
            <person name="Pedrino M."/>
            <person name="Rabico F.O."/>
            <person name="Sanches F.C."/>
            <person name="Santos D.E."/>
            <person name="Santos C.G."/>
            <person name="Vieira J."/>
            <person name="Lopes T.F."/>
            <person name="Barchuk A.R."/>
            <person name="Hartfelder K."/>
            <person name="Simoes Z.L.P."/>
            <person name="Bitondi M.M.G."/>
            <person name="Pinheiro D.G."/>
        </authorList>
    </citation>
    <scope>NUCLEOTIDE SEQUENCE</scope>
    <source>
        <strain evidence="2">USP_RPSP 00005682</strain>
        <tissue evidence="2">Whole individual</tissue>
    </source>
</reference>
<feature type="domain" description="ATPase dynein-related AAA" evidence="1">
    <location>
        <begin position="32"/>
        <end position="188"/>
    </location>
</feature>
<dbReference type="Pfam" id="PF07728">
    <property type="entry name" value="AAA_5"/>
    <property type="match status" value="1"/>
</dbReference>
<dbReference type="FunFam" id="3.40.50.300:FF:000587">
    <property type="entry name" value="von Willebrand factor A domain containing 8"/>
    <property type="match status" value="1"/>
</dbReference>